<organism evidence="2 3">
    <name type="scientific">Pseudaminobacter soli</name>
    <name type="common">ex Zhang et al. 2022</name>
    <dbReference type="NCBI Taxonomy" id="2831468"/>
    <lineage>
        <taxon>Bacteria</taxon>
        <taxon>Pseudomonadati</taxon>
        <taxon>Pseudomonadota</taxon>
        <taxon>Alphaproteobacteria</taxon>
        <taxon>Hyphomicrobiales</taxon>
        <taxon>Phyllobacteriaceae</taxon>
        <taxon>Pseudaminobacter</taxon>
    </lineage>
</organism>
<feature type="domain" description="Antitoxin SocA-like Panacea" evidence="1">
    <location>
        <begin position="28"/>
        <end position="131"/>
    </location>
</feature>
<proteinExistence type="predicted"/>
<evidence type="ECO:0000259" key="1">
    <source>
        <dbReference type="Pfam" id="PF13274"/>
    </source>
</evidence>
<evidence type="ECO:0000313" key="3">
    <source>
        <dbReference type="Proteomes" id="UP000680348"/>
    </source>
</evidence>
<evidence type="ECO:0000313" key="2">
    <source>
        <dbReference type="EMBL" id="MBS3650812.1"/>
    </source>
</evidence>
<dbReference type="AlphaFoldDB" id="A0A942E0V0"/>
<gene>
    <name evidence="2" type="ORF">KEU06_19555</name>
</gene>
<accession>A0A942E0V0</accession>
<keyword evidence="3" id="KW-1185">Reference proteome</keyword>
<dbReference type="Proteomes" id="UP000680348">
    <property type="component" value="Unassembled WGS sequence"/>
</dbReference>
<name>A0A942E0V0_9HYPH</name>
<protein>
    <submittedName>
        <fullName evidence="2">SocA family protein</fullName>
    </submittedName>
</protein>
<dbReference type="InterPro" id="IPR025272">
    <property type="entry name" value="SocA_Panacea"/>
</dbReference>
<dbReference type="Pfam" id="PF13274">
    <property type="entry name" value="SocA_Panacea"/>
    <property type="match status" value="1"/>
</dbReference>
<dbReference type="EMBL" id="JAGWCR010000011">
    <property type="protein sequence ID" value="MBS3650812.1"/>
    <property type="molecule type" value="Genomic_DNA"/>
</dbReference>
<comment type="caution">
    <text evidence="2">The sequence shown here is derived from an EMBL/GenBank/DDBJ whole genome shotgun (WGS) entry which is preliminary data.</text>
</comment>
<reference evidence="2" key="1">
    <citation type="submission" date="2021-04" db="EMBL/GenBank/DDBJ databases">
        <title>Pseudaminobacter soli sp. nov., isolated from paddy soil contaminated by heavy metals.</title>
        <authorList>
            <person name="Zhang K."/>
        </authorList>
    </citation>
    <scope>NUCLEOTIDE SEQUENCE</scope>
    <source>
        <strain evidence="2">19-2017</strain>
    </source>
</reference>
<sequence>MAYDVRAVANYVLDVADGEGRGISNLHINKIVYFLHADFLATFSRPLVTAKIEAWTHGPVFRELYHQFKAFGESYIVSRATCIDPQTGQRITASCDLTAEDETFLNSILPKYIAMSPGALVAQSHVRGGPWDTTWNHDNRANPTMKISDDLIREWYQKTAKH</sequence>